<dbReference type="Pfam" id="PF03965">
    <property type="entry name" value="Penicillinase_R"/>
    <property type="match status" value="1"/>
</dbReference>
<dbReference type="Gene3D" id="1.10.4040.10">
    <property type="entry name" value="Penicillinase repressor domain"/>
    <property type="match status" value="1"/>
</dbReference>
<organism evidence="5 6">
    <name type="scientific">Diplocloster agilis</name>
    <dbReference type="NCBI Taxonomy" id="2850323"/>
    <lineage>
        <taxon>Bacteria</taxon>
        <taxon>Bacillati</taxon>
        <taxon>Bacillota</taxon>
        <taxon>Clostridia</taxon>
        <taxon>Lachnospirales</taxon>
        <taxon>Lachnospiraceae</taxon>
        <taxon>Diplocloster</taxon>
    </lineage>
</organism>
<evidence type="ECO:0000256" key="3">
    <source>
        <dbReference type="ARBA" id="ARBA00023125"/>
    </source>
</evidence>
<comment type="caution">
    <text evidence="5">The sequence shown here is derived from an EMBL/GenBank/DDBJ whole genome shotgun (WGS) entry which is preliminary data.</text>
</comment>
<accession>A0A949JYG4</accession>
<dbReference type="RefSeq" id="WP_158348019.1">
    <property type="nucleotide sequence ID" value="NZ_JAHQCW010000006.1"/>
</dbReference>
<sequence length="120" mass="14090">MKCYRMTDSELKFAELVWKEEPVASGELVKLCGRSFDWKKSTTYTVLKKLCEQKILKNEQAVVTSLIKKEQYHQIQGQEFINENYGGSLPRFLAAFMNQKKLSKKQVEEIRNMINEYEEG</sequence>
<evidence type="ECO:0000256" key="4">
    <source>
        <dbReference type="ARBA" id="ARBA00023163"/>
    </source>
</evidence>
<reference evidence="5" key="1">
    <citation type="submission" date="2021-06" db="EMBL/GenBank/DDBJ databases">
        <title>Description of novel taxa of the family Lachnospiraceae.</title>
        <authorList>
            <person name="Chaplin A.V."/>
            <person name="Sokolova S.R."/>
            <person name="Pikina A.P."/>
            <person name="Korzhanova M."/>
            <person name="Belova V."/>
            <person name="Korostin D."/>
            <person name="Efimov B.A."/>
        </authorList>
    </citation>
    <scope>NUCLEOTIDE SEQUENCE</scope>
    <source>
        <strain evidence="5">ASD5720</strain>
    </source>
</reference>
<dbReference type="GO" id="GO:0003677">
    <property type="term" value="F:DNA binding"/>
    <property type="evidence" value="ECO:0007669"/>
    <property type="project" value="UniProtKB-KW"/>
</dbReference>
<evidence type="ECO:0000256" key="2">
    <source>
        <dbReference type="ARBA" id="ARBA00023015"/>
    </source>
</evidence>
<dbReference type="GO" id="GO:0045892">
    <property type="term" value="P:negative regulation of DNA-templated transcription"/>
    <property type="evidence" value="ECO:0007669"/>
    <property type="project" value="InterPro"/>
</dbReference>
<keyword evidence="3" id="KW-0238">DNA-binding</keyword>
<dbReference type="InterPro" id="IPR036390">
    <property type="entry name" value="WH_DNA-bd_sf"/>
</dbReference>
<comment type="similarity">
    <text evidence="1">Belongs to the BlaI transcriptional regulatory family.</text>
</comment>
<dbReference type="Proteomes" id="UP000712157">
    <property type="component" value="Unassembled WGS sequence"/>
</dbReference>
<keyword evidence="2" id="KW-0805">Transcription regulation</keyword>
<dbReference type="PIRSF" id="PIRSF019455">
    <property type="entry name" value="CopR_AtkY"/>
    <property type="match status" value="1"/>
</dbReference>
<evidence type="ECO:0000313" key="5">
    <source>
        <dbReference type="EMBL" id="MBU9736062.1"/>
    </source>
</evidence>
<evidence type="ECO:0000313" key="6">
    <source>
        <dbReference type="Proteomes" id="UP000712157"/>
    </source>
</evidence>
<dbReference type="SUPFAM" id="SSF46785">
    <property type="entry name" value="Winged helix' DNA-binding domain"/>
    <property type="match status" value="1"/>
</dbReference>
<dbReference type="InterPro" id="IPR036388">
    <property type="entry name" value="WH-like_DNA-bd_sf"/>
</dbReference>
<proteinExistence type="inferred from homology"/>
<dbReference type="InterPro" id="IPR005650">
    <property type="entry name" value="BlaI_family"/>
</dbReference>
<keyword evidence="4" id="KW-0804">Transcription</keyword>
<dbReference type="Gene3D" id="1.10.10.10">
    <property type="entry name" value="Winged helix-like DNA-binding domain superfamily/Winged helix DNA-binding domain"/>
    <property type="match status" value="1"/>
</dbReference>
<evidence type="ECO:0000256" key="1">
    <source>
        <dbReference type="ARBA" id="ARBA00011046"/>
    </source>
</evidence>
<name>A0A949JYG4_9FIRM</name>
<protein>
    <submittedName>
        <fullName evidence="5">BlaI/MecI/CopY family transcriptional regulator</fullName>
    </submittedName>
</protein>
<gene>
    <name evidence="5" type="ORF">KTH89_05890</name>
</gene>
<dbReference type="EMBL" id="JAHQCW010000006">
    <property type="protein sequence ID" value="MBU9736062.1"/>
    <property type="molecule type" value="Genomic_DNA"/>
</dbReference>
<keyword evidence="6" id="KW-1185">Reference proteome</keyword>
<dbReference type="AlphaFoldDB" id="A0A949JYG4"/>